<dbReference type="Pfam" id="PF03471">
    <property type="entry name" value="CorC_HlyC"/>
    <property type="match status" value="1"/>
</dbReference>
<keyword evidence="7 9" id="KW-0129">CBS domain</keyword>
<dbReference type="Pfam" id="PF01595">
    <property type="entry name" value="CNNM"/>
    <property type="match status" value="1"/>
</dbReference>
<feature type="domain" description="CNNM transmembrane" evidence="13">
    <location>
        <begin position="16"/>
        <end position="218"/>
    </location>
</feature>
<dbReference type="InterPro" id="IPR000644">
    <property type="entry name" value="CBS_dom"/>
</dbReference>
<feature type="domain" description="CBS" evidence="12">
    <location>
        <begin position="237"/>
        <end position="296"/>
    </location>
</feature>
<dbReference type="SUPFAM" id="SSF54631">
    <property type="entry name" value="CBS-domain pair"/>
    <property type="match status" value="1"/>
</dbReference>
<dbReference type="SMART" id="SM01091">
    <property type="entry name" value="CorC_HlyC"/>
    <property type="match status" value="1"/>
</dbReference>
<sequence length="457" mass="48632">MGPIVLHQCDPAIATPEPMPLFEIAVVLVLVLINGVLAMAELSVVSARPARLRSMADNGSRGARMALQLASDPGRFLSTVQIGITLIGILAGAFSGATLGAMLGEWLQAQGVSPGVAGGLGYSLVVAAITYVSLIIGELIPKRLALRSPEKLASLVAPGMVMLARIGAPAVWLLDISSRLVLRLLGEHGASEENNVTDEEIRAIVMEAETAGVIDPDERKMIAGVMRLADRPVRAVMTPRTDVDWIDLTDDPDAVRQIIRHTRHTRMPACEGTPEEAVGVIDIRDLLEAYLDGETPDPRRFVKPAVVMVETAGALDAMKSLRHADSPLALVVDEYGSMVGILTPADLLDAIAGTVVLDEAGLAKPDVVERADGSYLVAGSTPLDELSEVLGIRIPQDAGFHTAAGLVLHELKALPQEGATFETMGWRFEVVDMDGRRVDKLLVARAVVPRRRAPLLG</sequence>
<evidence type="ECO:0000256" key="3">
    <source>
        <dbReference type="ARBA" id="ARBA00022475"/>
    </source>
</evidence>
<feature type="transmembrane region" description="Helical" evidence="11">
    <location>
        <begin position="152"/>
        <end position="174"/>
    </location>
</feature>
<dbReference type="Proteomes" id="UP000198889">
    <property type="component" value="Unassembled WGS sequence"/>
</dbReference>
<dbReference type="InterPro" id="IPR005170">
    <property type="entry name" value="Transptr-assoc_dom"/>
</dbReference>
<keyword evidence="8 10" id="KW-0472">Membrane</keyword>
<dbReference type="InterPro" id="IPR051676">
    <property type="entry name" value="UPF0053_domain"/>
</dbReference>
<dbReference type="Pfam" id="PF00571">
    <property type="entry name" value="CBS"/>
    <property type="match status" value="2"/>
</dbReference>
<dbReference type="PROSITE" id="PS51371">
    <property type="entry name" value="CBS"/>
    <property type="match status" value="2"/>
</dbReference>
<organism evidence="14 15">
    <name type="scientific">Ancylobacter rudongensis</name>
    <dbReference type="NCBI Taxonomy" id="177413"/>
    <lineage>
        <taxon>Bacteria</taxon>
        <taxon>Pseudomonadati</taxon>
        <taxon>Pseudomonadota</taxon>
        <taxon>Alphaproteobacteria</taxon>
        <taxon>Hyphomicrobiales</taxon>
        <taxon>Xanthobacteraceae</taxon>
        <taxon>Ancylobacter</taxon>
    </lineage>
</organism>
<evidence type="ECO:0000256" key="8">
    <source>
        <dbReference type="ARBA" id="ARBA00023136"/>
    </source>
</evidence>
<dbReference type="CDD" id="cd04590">
    <property type="entry name" value="CBS_pair_CorC_HlyC_assoc"/>
    <property type="match status" value="1"/>
</dbReference>
<name>A0A1G4RWF3_9HYPH</name>
<dbReference type="STRING" id="177413.SAMN05660859_2000"/>
<dbReference type="GO" id="GO:0050660">
    <property type="term" value="F:flavin adenine dinucleotide binding"/>
    <property type="evidence" value="ECO:0007669"/>
    <property type="project" value="InterPro"/>
</dbReference>
<keyword evidence="4 10" id="KW-0812">Transmembrane</keyword>
<feature type="transmembrane region" description="Helical" evidence="11">
    <location>
        <begin position="119"/>
        <end position="140"/>
    </location>
</feature>
<evidence type="ECO:0000256" key="2">
    <source>
        <dbReference type="ARBA" id="ARBA00006446"/>
    </source>
</evidence>
<dbReference type="AlphaFoldDB" id="A0A1G4RWF3"/>
<dbReference type="PANTHER" id="PTHR43099:SF5">
    <property type="entry name" value="HLYC_CORC FAMILY TRANSPORTER"/>
    <property type="match status" value="1"/>
</dbReference>
<comment type="similarity">
    <text evidence="2">Belongs to the UPF0053 family. Hemolysin C subfamily.</text>
</comment>
<evidence type="ECO:0000256" key="5">
    <source>
        <dbReference type="ARBA" id="ARBA00022737"/>
    </source>
</evidence>
<proteinExistence type="inferred from homology"/>
<feature type="transmembrane region" description="Helical" evidence="11">
    <location>
        <begin position="76"/>
        <end position="99"/>
    </location>
</feature>
<dbReference type="EMBL" id="FMTP01000002">
    <property type="protein sequence ID" value="SCW61382.1"/>
    <property type="molecule type" value="Genomic_DNA"/>
</dbReference>
<protein>
    <submittedName>
        <fullName evidence="14">Putative hemolysin</fullName>
    </submittedName>
</protein>
<evidence type="ECO:0000256" key="6">
    <source>
        <dbReference type="ARBA" id="ARBA00022989"/>
    </source>
</evidence>
<feature type="domain" description="CBS" evidence="12">
    <location>
        <begin position="298"/>
        <end position="359"/>
    </location>
</feature>
<dbReference type="InterPro" id="IPR036318">
    <property type="entry name" value="FAD-bd_PCMH-like_sf"/>
</dbReference>
<accession>A0A1G4RWF3</accession>
<dbReference type="InterPro" id="IPR044751">
    <property type="entry name" value="Ion_transp-like_CBS"/>
</dbReference>
<dbReference type="Gene3D" id="3.10.580.10">
    <property type="entry name" value="CBS-domain"/>
    <property type="match status" value="1"/>
</dbReference>
<evidence type="ECO:0000256" key="7">
    <source>
        <dbReference type="ARBA" id="ARBA00023122"/>
    </source>
</evidence>
<evidence type="ECO:0000256" key="9">
    <source>
        <dbReference type="PROSITE-ProRule" id="PRU00703"/>
    </source>
</evidence>
<dbReference type="PANTHER" id="PTHR43099">
    <property type="entry name" value="UPF0053 PROTEIN YRKA"/>
    <property type="match status" value="1"/>
</dbReference>
<keyword evidence="5" id="KW-0677">Repeat</keyword>
<dbReference type="InterPro" id="IPR046342">
    <property type="entry name" value="CBS_dom_sf"/>
</dbReference>
<evidence type="ECO:0000256" key="4">
    <source>
        <dbReference type="ARBA" id="ARBA00022692"/>
    </source>
</evidence>
<keyword evidence="15" id="KW-1185">Reference proteome</keyword>
<dbReference type="PROSITE" id="PS51846">
    <property type="entry name" value="CNNM"/>
    <property type="match status" value="1"/>
</dbReference>
<evidence type="ECO:0000259" key="12">
    <source>
        <dbReference type="PROSITE" id="PS51371"/>
    </source>
</evidence>
<feature type="transmembrane region" description="Helical" evidence="11">
    <location>
        <begin position="24"/>
        <end position="45"/>
    </location>
</feature>
<evidence type="ECO:0000259" key="13">
    <source>
        <dbReference type="PROSITE" id="PS51846"/>
    </source>
</evidence>
<dbReference type="InterPro" id="IPR002550">
    <property type="entry name" value="CNNM"/>
</dbReference>
<keyword evidence="6 10" id="KW-1133">Transmembrane helix</keyword>
<evidence type="ECO:0000313" key="15">
    <source>
        <dbReference type="Proteomes" id="UP000198889"/>
    </source>
</evidence>
<dbReference type="InterPro" id="IPR016169">
    <property type="entry name" value="FAD-bd_PCMH_sub2"/>
</dbReference>
<evidence type="ECO:0000256" key="11">
    <source>
        <dbReference type="SAM" id="Phobius"/>
    </source>
</evidence>
<dbReference type="Gene3D" id="3.30.465.10">
    <property type="match status" value="1"/>
</dbReference>
<comment type="subcellular location">
    <subcellularLocation>
        <location evidence="1">Cell membrane</location>
        <topology evidence="1">Multi-pass membrane protein</topology>
    </subcellularLocation>
</comment>
<dbReference type="SUPFAM" id="SSF56176">
    <property type="entry name" value="FAD-binding/transporter-associated domain-like"/>
    <property type="match status" value="1"/>
</dbReference>
<evidence type="ECO:0000313" key="14">
    <source>
        <dbReference type="EMBL" id="SCW61382.1"/>
    </source>
</evidence>
<gene>
    <name evidence="14" type="ORF">SAMN05660859_2000</name>
</gene>
<evidence type="ECO:0000256" key="10">
    <source>
        <dbReference type="PROSITE-ProRule" id="PRU01193"/>
    </source>
</evidence>
<evidence type="ECO:0000256" key="1">
    <source>
        <dbReference type="ARBA" id="ARBA00004651"/>
    </source>
</evidence>
<reference evidence="15" key="1">
    <citation type="submission" date="2016-10" db="EMBL/GenBank/DDBJ databases">
        <authorList>
            <person name="Varghese N."/>
            <person name="Submissions S."/>
        </authorList>
    </citation>
    <scope>NUCLEOTIDE SEQUENCE [LARGE SCALE GENOMIC DNA]</scope>
    <source>
        <strain evidence="15">CGMCC 1.1761</strain>
    </source>
</reference>
<keyword evidence="3" id="KW-1003">Cell membrane</keyword>
<dbReference type="GO" id="GO:0005886">
    <property type="term" value="C:plasma membrane"/>
    <property type="evidence" value="ECO:0007669"/>
    <property type="project" value="UniProtKB-SubCell"/>
</dbReference>